<dbReference type="PATRIC" id="fig|1163741.3.peg.1224"/>
<dbReference type="Gene3D" id="3.40.50.10090">
    <property type="match status" value="2"/>
</dbReference>
<evidence type="ECO:0000256" key="8">
    <source>
        <dbReference type="ARBA" id="ARBA00048617"/>
    </source>
</evidence>
<dbReference type="Proteomes" id="UP000005007">
    <property type="component" value="Chromosome"/>
</dbReference>
<evidence type="ECO:0000256" key="1">
    <source>
        <dbReference type="ARBA" id="ARBA00004772"/>
    </source>
</evidence>
<dbReference type="GO" id="GO:0006782">
    <property type="term" value="P:protoporphyrinogen IX biosynthetic process"/>
    <property type="evidence" value="ECO:0007669"/>
    <property type="project" value="UniProtKB-UniRule"/>
</dbReference>
<dbReference type="SUPFAM" id="SSF69618">
    <property type="entry name" value="HemD-like"/>
    <property type="match status" value="1"/>
</dbReference>
<dbReference type="Pfam" id="PF02602">
    <property type="entry name" value="HEM4"/>
    <property type="match status" value="1"/>
</dbReference>
<dbReference type="PANTHER" id="PTHR38042">
    <property type="entry name" value="UROPORPHYRINOGEN-III SYNTHASE, CHLOROPLASTIC"/>
    <property type="match status" value="1"/>
</dbReference>
<evidence type="ECO:0000256" key="4">
    <source>
        <dbReference type="ARBA" id="ARBA00023239"/>
    </source>
</evidence>
<dbReference type="CDD" id="cd06578">
    <property type="entry name" value="HemD"/>
    <property type="match status" value="1"/>
</dbReference>
<gene>
    <name evidence="11" type="primary">hemD</name>
    <name evidence="11" type="ORF">HPSH169_06080</name>
</gene>
<dbReference type="UniPathway" id="UPA00251">
    <property type="reaction ID" value="UER00320"/>
</dbReference>
<comment type="similarity">
    <text evidence="2 9">Belongs to the uroporphyrinogen-III synthase family.</text>
</comment>
<dbReference type="InterPro" id="IPR039793">
    <property type="entry name" value="UROS/Hem4"/>
</dbReference>
<dbReference type="RefSeq" id="WP_001207009.1">
    <property type="nucleotide sequence ID" value="NC_017740.1"/>
</dbReference>
<comment type="catalytic activity">
    <reaction evidence="8 9">
        <text>hydroxymethylbilane = uroporphyrinogen III + H2O</text>
        <dbReference type="Rhea" id="RHEA:18965"/>
        <dbReference type="ChEBI" id="CHEBI:15377"/>
        <dbReference type="ChEBI" id="CHEBI:57308"/>
        <dbReference type="ChEBI" id="CHEBI:57845"/>
        <dbReference type="EC" id="4.2.1.75"/>
    </reaction>
</comment>
<name>A0A0E0WDP4_HELPX</name>
<proteinExistence type="inferred from homology"/>
<dbReference type="GO" id="GO:0004852">
    <property type="term" value="F:uroporphyrinogen-III synthase activity"/>
    <property type="evidence" value="ECO:0007669"/>
    <property type="project" value="UniProtKB-UniRule"/>
</dbReference>
<evidence type="ECO:0000313" key="12">
    <source>
        <dbReference type="Proteomes" id="UP000005007"/>
    </source>
</evidence>
<dbReference type="NCBIfam" id="NF004589">
    <property type="entry name" value="PRK05928.3-1"/>
    <property type="match status" value="1"/>
</dbReference>
<dbReference type="KEGG" id="hhq:HPSH169_06080"/>
<dbReference type="EMBL" id="CP003473">
    <property type="protein sequence ID" value="AFH99878.1"/>
    <property type="molecule type" value="Genomic_DNA"/>
</dbReference>
<evidence type="ECO:0000259" key="10">
    <source>
        <dbReference type="Pfam" id="PF02602"/>
    </source>
</evidence>
<evidence type="ECO:0000256" key="7">
    <source>
        <dbReference type="ARBA" id="ARBA00040167"/>
    </source>
</evidence>
<evidence type="ECO:0000256" key="3">
    <source>
        <dbReference type="ARBA" id="ARBA00013109"/>
    </source>
</evidence>
<reference evidence="11 12" key="1">
    <citation type="submission" date="2012-04" db="EMBL/GenBank/DDBJ databases">
        <authorList>
            <person name="Kersulyte D."/>
            <person name="Cabrera L."/>
            <person name="Pacheco R."/>
            <person name="Herrera P."/>
            <person name="Rodriguez C."/>
            <person name="Gilman R.H."/>
            <person name="Berg D.E."/>
        </authorList>
    </citation>
    <scope>NUCLEOTIDE SEQUENCE [LARGE SCALE GENOMIC DNA]</scope>
    <source>
        <strain evidence="11 12">Shi169</strain>
    </source>
</reference>
<evidence type="ECO:0000256" key="6">
    <source>
        <dbReference type="ARBA" id="ARBA00037589"/>
    </source>
</evidence>
<protein>
    <recommendedName>
        <fullName evidence="7 9">Uroporphyrinogen-III synthase</fullName>
        <ecNumber evidence="3 9">4.2.1.75</ecNumber>
    </recommendedName>
</protein>
<evidence type="ECO:0000256" key="5">
    <source>
        <dbReference type="ARBA" id="ARBA00023244"/>
    </source>
</evidence>
<evidence type="ECO:0000256" key="2">
    <source>
        <dbReference type="ARBA" id="ARBA00008133"/>
    </source>
</evidence>
<dbReference type="AlphaFoldDB" id="A0A0E0WDP4"/>
<dbReference type="InterPro" id="IPR003754">
    <property type="entry name" value="4pyrrol_synth_uPrphyn_synth"/>
</dbReference>
<dbReference type="HOGENOM" id="CLU_080916_0_0_7"/>
<dbReference type="InterPro" id="IPR036108">
    <property type="entry name" value="4pyrrol_syn_uPrphyn_synt_sf"/>
</dbReference>
<feature type="domain" description="Tetrapyrrole biosynthesis uroporphyrinogen III synthase" evidence="10">
    <location>
        <begin position="34"/>
        <end position="215"/>
    </location>
</feature>
<evidence type="ECO:0000256" key="9">
    <source>
        <dbReference type="RuleBase" id="RU366031"/>
    </source>
</evidence>
<comment type="pathway">
    <text evidence="1 9">Porphyrin-containing compound metabolism; protoporphyrin-IX biosynthesis; coproporphyrinogen-III from 5-aminolevulinate: step 3/4.</text>
</comment>
<keyword evidence="5 9" id="KW-0627">Porphyrin biosynthesis</keyword>
<dbReference type="PANTHER" id="PTHR38042:SF1">
    <property type="entry name" value="UROPORPHYRINOGEN-III SYNTHASE, CHLOROPLASTIC"/>
    <property type="match status" value="1"/>
</dbReference>
<keyword evidence="4 9" id="KW-0456">Lyase</keyword>
<organism evidence="11 12">
    <name type="scientific">Helicobacter pylori Shi169</name>
    <dbReference type="NCBI Taxonomy" id="1163741"/>
    <lineage>
        <taxon>Bacteria</taxon>
        <taxon>Pseudomonadati</taxon>
        <taxon>Campylobacterota</taxon>
        <taxon>Epsilonproteobacteria</taxon>
        <taxon>Campylobacterales</taxon>
        <taxon>Helicobacteraceae</taxon>
        <taxon>Helicobacter</taxon>
    </lineage>
</organism>
<accession>A0A0E0WDP4</accession>
<comment type="function">
    <text evidence="6 9">Catalyzes cyclization of the linear tetrapyrrole, hydroxymethylbilane, to the macrocyclic uroporphyrinogen III.</text>
</comment>
<sequence>MREIVWVHSQRIAPYKTLILNEFCYYPLELDPTPFNALIFTSKNAVFSLLETLKNSPKLKILQNIPAYALSEPTAKTLQDHHFKVAFIGEKAHGKEFVQEILPLLEKKSVLYLRAKEIASSLDTILLEHGIDFKQAVVYENKLKHLTLSEQNALKPKEKSILIFTAISHAKAFLHYFEFLENYTAISIGNTTALYLQEQGIQSYSAKKPSLEACLELALSLRVKEC</sequence>
<dbReference type="GO" id="GO:0006780">
    <property type="term" value="P:uroporphyrinogen III biosynthetic process"/>
    <property type="evidence" value="ECO:0007669"/>
    <property type="project" value="UniProtKB-UniRule"/>
</dbReference>
<evidence type="ECO:0000313" key="11">
    <source>
        <dbReference type="EMBL" id="AFH99878.1"/>
    </source>
</evidence>
<dbReference type="EC" id="4.2.1.75" evidence="3 9"/>